<name>A0A4Q2TWM2_9HYPH</name>
<dbReference type="RefSeq" id="WP_129330234.1">
    <property type="nucleotide sequence ID" value="NZ_SDVB01000042.1"/>
</dbReference>
<reference evidence="1 2" key="1">
    <citation type="submission" date="2019-01" db="EMBL/GenBank/DDBJ databases">
        <authorList>
            <person name="Deng T."/>
        </authorList>
    </citation>
    <scope>NUCLEOTIDE SEQUENCE [LARGE SCALE GENOMIC DNA]</scope>
    <source>
        <strain evidence="1 2">F8825</strain>
    </source>
</reference>
<organism evidence="1 2">
    <name type="scientific">Ciceribacter ferrooxidans</name>
    <dbReference type="NCBI Taxonomy" id="2509717"/>
    <lineage>
        <taxon>Bacteria</taxon>
        <taxon>Pseudomonadati</taxon>
        <taxon>Pseudomonadota</taxon>
        <taxon>Alphaproteobacteria</taxon>
        <taxon>Hyphomicrobiales</taxon>
        <taxon>Rhizobiaceae</taxon>
        <taxon>Ciceribacter</taxon>
    </lineage>
</organism>
<keyword evidence="2" id="KW-1185">Reference proteome</keyword>
<accession>A0A4Q2TWM2</accession>
<dbReference type="OrthoDB" id="7359436at2"/>
<gene>
    <name evidence="1" type="ORF">EUU22_00855</name>
</gene>
<sequence>MNTANPQLEGLYLALSALCDLLVEKGAVEREELHDALQKAERSAVAGSHVDGDTDSRRKAIAFPIHFLLHASKCTARGEVPSFHELTREIGRGG</sequence>
<dbReference type="AlphaFoldDB" id="A0A4Q2TWM2"/>
<proteinExistence type="predicted"/>
<dbReference type="Proteomes" id="UP000291088">
    <property type="component" value="Unassembled WGS sequence"/>
</dbReference>
<evidence type="ECO:0000313" key="2">
    <source>
        <dbReference type="Proteomes" id="UP000291088"/>
    </source>
</evidence>
<evidence type="ECO:0000313" key="1">
    <source>
        <dbReference type="EMBL" id="RYC27303.1"/>
    </source>
</evidence>
<comment type="caution">
    <text evidence="1">The sequence shown here is derived from an EMBL/GenBank/DDBJ whole genome shotgun (WGS) entry which is preliminary data.</text>
</comment>
<protein>
    <submittedName>
        <fullName evidence="1">Uncharacterized protein</fullName>
    </submittedName>
</protein>
<dbReference type="EMBL" id="SDVB01000042">
    <property type="protein sequence ID" value="RYC27303.1"/>
    <property type="molecule type" value="Genomic_DNA"/>
</dbReference>